<dbReference type="InterPro" id="IPR004360">
    <property type="entry name" value="Glyas_Fos-R_dOase_dom"/>
</dbReference>
<dbReference type="InterPro" id="IPR037523">
    <property type="entry name" value="VOC_core"/>
</dbReference>
<keyword evidence="2" id="KW-1185">Reference proteome</keyword>
<sequence length="135" mass="14468">MTQQTDKTNKTDTAIGMIRTVGVPVSDQDRALAFYTGALGFEPVVDVPMAQLGGRWIEVRPPGSPVSVALSPAPGRGAAGVDTGIRFTTADATALHARLSEQDVDVDELLRWEGVPPMFGFRDPDGNVLYVVEDR</sequence>
<name>A0A2V4AZP1_9PSEU</name>
<dbReference type="PANTHER" id="PTHR36437:SF2">
    <property type="entry name" value="GLYOXALASE_BLEOMYCIN RESISTANCE PROTEIN_DIOXYGENASE"/>
    <property type="match status" value="1"/>
</dbReference>
<dbReference type="Gene3D" id="3.10.180.10">
    <property type="entry name" value="2,3-Dihydroxybiphenyl 1,2-Dioxygenase, domain 1"/>
    <property type="match status" value="1"/>
</dbReference>
<dbReference type="Pfam" id="PF00903">
    <property type="entry name" value="Glyoxalase"/>
    <property type="match status" value="1"/>
</dbReference>
<dbReference type="EMBL" id="MASW01000002">
    <property type="protein sequence ID" value="PXY27470.1"/>
    <property type="molecule type" value="Genomic_DNA"/>
</dbReference>
<evidence type="ECO:0000313" key="1">
    <source>
        <dbReference type="EMBL" id="PXY27470.1"/>
    </source>
</evidence>
<organism evidence="1 2">
    <name type="scientific">Prauserella muralis</name>
    <dbReference type="NCBI Taxonomy" id="588067"/>
    <lineage>
        <taxon>Bacteria</taxon>
        <taxon>Bacillati</taxon>
        <taxon>Actinomycetota</taxon>
        <taxon>Actinomycetes</taxon>
        <taxon>Pseudonocardiales</taxon>
        <taxon>Pseudonocardiaceae</taxon>
        <taxon>Prauserella</taxon>
    </lineage>
</organism>
<gene>
    <name evidence="1" type="ORF">BAY60_13690</name>
</gene>
<dbReference type="PANTHER" id="PTHR36437">
    <property type="entry name" value="GLYOXALASE/BLEOMYCIN RESISTANCE PROTEIN/DIOXYGENASE"/>
    <property type="match status" value="1"/>
</dbReference>
<comment type="caution">
    <text evidence="1">The sequence shown here is derived from an EMBL/GenBank/DDBJ whole genome shotgun (WGS) entry which is preliminary data.</text>
</comment>
<evidence type="ECO:0000313" key="2">
    <source>
        <dbReference type="Proteomes" id="UP000249915"/>
    </source>
</evidence>
<accession>A0A2V4AZP1</accession>
<dbReference type="AlphaFoldDB" id="A0A2V4AZP1"/>
<protein>
    <submittedName>
        <fullName evidence="1">Glyoxalase</fullName>
    </submittedName>
</protein>
<dbReference type="RefSeq" id="WP_211330327.1">
    <property type="nucleotide sequence ID" value="NZ_MASW01000002.1"/>
</dbReference>
<dbReference type="Proteomes" id="UP000249915">
    <property type="component" value="Unassembled WGS sequence"/>
</dbReference>
<dbReference type="PROSITE" id="PS51819">
    <property type="entry name" value="VOC"/>
    <property type="match status" value="1"/>
</dbReference>
<dbReference type="InterPro" id="IPR029068">
    <property type="entry name" value="Glyas_Bleomycin-R_OHBP_Dase"/>
</dbReference>
<proteinExistence type="predicted"/>
<reference evidence="1 2" key="1">
    <citation type="submission" date="2016-07" db="EMBL/GenBank/DDBJ databases">
        <title>Draft genome sequence of Prauserella muralis DSM 45305, isolated from a mould-covered wall in an indoor environment.</title>
        <authorList>
            <person name="Ruckert C."/>
            <person name="Albersmeier A."/>
            <person name="Jiang C.-L."/>
            <person name="Jiang Y."/>
            <person name="Kalinowski J."/>
            <person name="Schneider O."/>
            <person name="Winkler A."/>
            <person name="Zotchev S.B."/>
        </authorList>
    </citation>
    <scope>NUCLEOTIDE SEQUENCE [LARGE SCALE GENOMIC DNA]</scope>
    <source>
        <strain evidence="1 2">DSM 45305</strain>
    </source>
</reference>
<dbReference type="SUPFAM" id="SSF54593">
    <property type="entry name" value="Glyoxalase/Bleomycin resistance protein/Dihydroxybiphenyl dioxygenase"/>
    <property type="match status" value="1"/>
</dbReference>